<dbReference type="Gene3D" id="2.102.10.10">
    <property type="entry name" value="Rieske [2Fe-2S] iron-sulphur domain"/>
    <property type="match status" value="1"/>
</dbReference>
<keyword evidence="9" id="KW-1185">Reference proteome</keyword>
<dbReference type="PANTHER" id="PTHR13847">
    <property type="entry name" value="SARCOSINE DEHYDROGENASE-RELATED"/>
    <property type="match status" value="1"/>
</dbReference>
<dbReference type="GO" id="GO:0016705">
    <property type="term" value="F:oxidoreductase activity, acting on paired donors, with incorporation or reduction of molecular oxygen"/>
    <property type="evidence" value="ECO:0007669"/>
    <property type="project" value="UniProtKB-ARBA"/>
</dbReference>
<dbReference type="Pfam" id="PF01266">
    <property type="entry name" value="DAO"/>
    <property type="match status" value="1"/>
</dbReference>
<keyword evidence="3" id="KW-0408">Iron</keyword>
<evidence type="ECO:0000256" key="2">
    <source>
        <dbReference type="ARBA" id="ARBA00022723"/>
    </source>
</evidence>
<organism evidence="8 9">
    <name type="scientific">Mycolicibacterium aromaticivorans JS19b1 = JCM 16368</name>
    <dbReference type="NCBI Taxonomy" id="1440774"/>
    <lineage>
        <taxon>Bacteria</taxon>
        <taxon>Bacillati</taxon>
        <taxon>Actinomycetota</taxon>
        <taxon>Actinomycetes</taxon>
        <taxon>Mycobacteriales</taxon>
        <taxon>Mycobacteriaceae</taxon>
        <taxon>Mycolicibacterium</taxon>
    </lineage>
</organism>
<dbReference type="PANTHER" id="PTHR13847:SF274">
    <property type="entry name" value="RIESKE 2FE-2S IRON-SULFUR PROTEIN YHFW-RELATED"/>
    <property type="match status" value="1"/>
</dbReference>
<protein>
    <submittedName>
        <fullName evidence="8">FAD-dependent oxidoreductase</fullName>
    </submittedName>
</protein>
<comment type="caution">
    <text evidence="8">The sequence shown here is derived from an EMBL/GenBank/DDBJ whole genome shotgun (WGS) entry which is preliminary data.</text>
</comment>
<feature type="region of interest" description="Disordered" evidence="6">
    <location>
        <begin position="1"/>
        <end position="20"/>
    </location>
</feature>
<dbReference type="PROSITE" id="PS51296">
    <property type="entry name" value="RIESKE"/>
    <property type="match status" value="1"/>
</dbReference>
<dbReference type="GO" id="GO:0046872">
    <property type="term" value="F:metal ion binding"/>
    <property type="evidence" value="ECO:0007669"/>
    <property type="project" value="UniProtKB-KW"/>
</dbReference>
<dbReference type="eggNOG" id="COG0665">
    <property type="taxonomic scope" value="Bacteria"/>
</dbReference>
<dbReference type="AlphaFoldDB" id="A0A064CE90"/>
<evidence type="ECO:0000256" key="3">
    <source>
        <dbReference type="ARBA" id="ARBA00023004"/>
    </source>
</evidence>
<dbReference type="Pfam" id="PF00355">
    <property type="entry name" value="Rieske"/>
    <property type="match status" value="1"/>
</dbReference>
<dbReference type="EMBL" id="JALN02000001">
    <property type="protein sequence ID" value="KDE98640.1"/>
    <property type="molecule type" value="Genomic_DNA"/>
</dbReference>
<proteinExistence type="predicted"/>
<dbReference type="PRINTS" id="PR00162">
    <property type="entry name" value="RIESKE"/>
</dbReference>
<dbReference type="InterPro" id="IPR036922">
    <property type="entry name" value="Rieske_2Fe-2S_sf"/>
</dbReference>
<keyword evidence="1" id="KW-0001">2Fe-2S</keyword>
<dbReference type="STRING" id="1440774.Y900_006705"/>
<dbReference type="GO" id="GO:0004497">
    <property type="term" value="F:monooxygenase activity"/>
    <property type="evidence" value="ECO:0007669"/>
    <property type="project" value="UniProtKB-ARBA"/>
</dbReference>
<feature type="domain" description="Rieske" evidence="7">
    <location>
        <begin position="449"/>
        <end position="501"/>
    </location>
</feature>
<dbReference type="SUPFAM" id="SSF50022">
    <property type="entry name" value="ISP domain"/>
    <property type="match status" value="1"/>
</dbReference>
<dbReference type="Gene3D" id="3.50.50.60">
    <property type="entry name" value="FAD/NAD(P)-binding domain"/>
    <property type="match status" value="1"/>
</dbReference>
<dbReference type="RefSeq" id="WP_036340382.1">
    <property type="nucleotide sequence ID" value="NZ_JALN02000001.1"/>
</dbReference>
<keyword evidence="2" id="KW-0479">Metal-binding</keyword>
<evidence type="ECO:0000256" key="1">
    <source>
        <dbReference type="ARBA" id="ARBA00022714"/>
    </source>
</evidence>
<dbReference type="InterPro" id="IPR017941">
    <property type="entry name" value="Rieske_2Fe-2S"/>
</dbReference>
<name>A0A064CE90_9MYCO</name>
<dbReference type="GO" id="GO:0005737">
    <property type="term" value="C:cytoplasm"/>
    <property type="evidence" value="ECO:0007669"/>
    <property type="project" value="TreeGrafter"/>
</dbReference>
<dbReference type="InterPro" id="IPR005805">
    <property type="entry name" value="Rieske_Fe-S_prot_C"/>
</dbReference>
<dbReference type="OrthoDB" id="9767869at2"/>
<evidence type="ECO:0000256" key="6">
    <source>
        <dbReference type="SAM" id="MobiDB-lite"/>
    </source>
</evidence>
<gene>
    <name evidence="8" type="ORF">Y900_006705</name>
</gene>
<evidence type="ECO:0000256" key="5">
    <source>
        <dbReference type="ARBA" id="ARBA00023157"/>
    </source>
</evidence>
<evidence type="ECO:0000256" key="4">
    <source>
        <dbReference type="ARBA" id="ARBA00023014"/>
    </source>
</evidence>
<dbReference type="Gene3D" id="3.30.9.10">
    <property type="entry name" value="D-Amino Acid Oxidase, subunit A, domain 2"/>
    <property type="match status" value="1"/>
</dbReference>
<evidence type="ECO:0000313" key="9">
    <source>
        <dbReference type="Proteomes" id="UP000022835"/>
    </source>
</evidence>
<keyword evidence="5" id="KW-1015">Disulfide bond</keyword>
<dbReference type="InterPro" id="IPR006076">
    <property type="entry name" value="FAD-dep_OxRdtase"/>
</dbReference>
<evidence type="ECO:0000259" key="7">
    <source>
        <dbReference type="PROSITE" id="PS51296"/>
    </source>
</evidence>
<dbReference type="eggNOG" id="COG0723">
    <property type="taxonomic scope" value="Bacteria"/>
</dbReference>
<dbReference type="SUPFAM" id="SSF51905">
    <property type="entry name" value="FAD/NAD(P)-binding domain"/>
    <property type="match status" value="1"/>
</dbReference>
<evidence type="ECO:0000313" key="8">
    <source>
        <dbReference type="EMBL" id="KDE98640.1"/>
    </source>
</evidence>
<reference evidence="8" key="1">
    <citation type="submission" date="2014-05" db="EMBL/GenBank/DDBJ databases">
        <title>Genome sequence of Mycobacterium aromaticivorans strain JS19b1T (= DSM 45407T).</title>
        <authorList>
            <person name="Kwak Y."/>
            <person name="Park G.-S."/>
            <person name="Li Q.X."/>
            <person name="Lee S.-E."/>
            <person name="Shin J.-H."/>
        </authorList>
    </citation>
    <scope>NUCLEOTIDE SEQUENCE [LARGE SCALE GENOMIC DNA]</scope>
    <source>
        <strain evidence="8">JS19b1</strain>
    </source>
</reference>
<dbReference type="InterPro" id="IPR036188">
    <property type="entry name" value="FAD/NAD-bd_sf"/>
</dbReference>
<dbReference type="GO" id="GO:0051537">
    <property type="term" value="F:2 iron, 2 sulfur cluster binding"/>
    <property type="evidence" value="ECO:0007669"/>
    <property type="project" value="UniProtKB-KW"/>
</dbReference>
<dbReference type="GO" id="GO:0016020">
    <property type="term" value="C:membrane"/>
    <property type="evidence" value="ECO:0007669"/>
    <property type="project" value="InterPro"/>
</dbReference>
<accession>A0A064CE90</accession>
<dbReference type="Proteomes" id="UP000022835">
    <property type="component" value="Unassembled WGS sequence"/>
</dbReference>
<sequence>MTSLWLDGAGDHQPQIDGSATKDAPNVEVIVVGAGITGLVVAALLARAGKRVLVVEARSAGAVATGNTTAKVSLLQGSRLSAISRRHSMDLVRQYVEGNREGQAWLAQYCTERGIELQYEDAYSYAQFERGLPTARAEFEAAVSAGLGVHWVDHMDVPFEFRGGVRLAEQIQFDPMPLLGALITELHERGGRLMTGHRVYAASTSDGRVSVKLRSAQGREQIAHADHCVLATGTPILDRGGFFARLHPSRSYCVAFDVPGSLPRSMMLSVDQPTRSVRYAPTAGGERLIVGGGGHTVGRKDSARTSYDELVGWTRRHFPGAEPTHYWSAQDYVPVDELPYVGPLLPGVDRFLVATGFAKWGMTNGVAAALLLAKRLLGGEQARWAPAFASWNPHELTGLTTALKNNLEVGWHMAAGWVSPIAHRNTPLREGAGSVSGPPWNMAARSVVGGEERRVSPVCTHLGGVLSWNDAEKSWDCPLHGSRFGPDGTVLEGPATRDLSR</sequence>
<keyword evidence="4" id="KW-0411">Iron-sulfur</keyword>